<dbReference type="InterPro" id="IPR036770">
    <property type="entry name" value="Ankyrin_rpt-contain_sf"/>
</dbReference>
<dbReference type="PROSITE" id="PS50088">
    <property type="entry name" value="ANK_REPEAT"/>
    <property type="match status" value="4"/>
</dbReference>
<accession>A0A066XXR3</accession>
<protein>
    <recommendedName>
        <fullName evidence="5">Clr5 domain-containing protein</fullName>
    </recommendedName>
</protein>
<dbReference type="InterPro" id="IPR025676">
    <property type="entry name" value="Clr5_dom"/>
</dbReference>
<keyword evidence="7" id="KW-1185">Reference proteome</keyword>
<evidence type="ECO:0000256" key="2">
    <source>
        <dbReference type="ARBA" id="ARBA00023043"/>
    </source>
</evidence>
<dbReference type="PANTHER" id="PTHR24198">
    <property type="entry name" value="ANKYRIN REPEAT AND PROTEIN KINASE DOMAIN-CONTAINING PROTEIN"/>
    <property type="match status" value="1"/>
</dbReference>
<dbReference type="Gene3D" id="1.25.40.20">
    <property type="entry name" value="Ankyrin repeat-containing domain"/>
    <property type="match status" value="3"/>
</dbReference>
<sequence length="1059" mass="119073">MPPRAKKSDIKDEDWEKFQPIIRRLYLTEDKSLKDLLTILSMSHGFRPSKAQLEWKLTQWRMTKKMIASEWKYVHHRIRNRRAVGKESSVYLSGVQLRDVTIEKAKVRHCYETALEKSMGVVVPPSPTDLSLIIRTPSPQRDPELDNMNGIPWLTARNLIKDFNVSLSGRVGKHFQFPGDKILMLAMKRPIVQANHTARLQSTFEALSLIMPEQLQQDHVYHAESLLLSSKHGSNITGVLQMMLFLLSNNLLDKRYPFHNGHDEVIEVLLDVLPQTDGWTALMLQQYTELPISIQSALDRLFKEFILRSDLDLVRSLTRVGVDVNQVMIGILKQYQIYGAATAFEYAVFKNNCPLIQLLIESGANCRTSNLRMIESAWAYRDTPASTLVSMATLLSYFIFRQEDEEEACELLESIAYDEACPIAEQVFEFFPIKARSRIVLNLLSEDQEHISTYINHPTSENRGTPMMAAIYVGDTDLLERLFELGGSFDPPPAVFTSCSLLQYAAYVSDADILQKMLWHGVNLNYRRPSSSRFAWPPEYLDMGEQDYIYTGKTALHSALLGGNPDNAIILLEAGAELIGGELAIAITSQQDKVVDKLLAEGSSFTEPSNISGTPSVLEAAVLTEDTDLISRVIKHSSQAVVASSLWAAIFVAKSTSNLSIFKTSAGSNFSYVTTGRPFVSHIGWGCFQVPDDYVRWRREISILHAENYTRHDLLETALGLFNDRGVGFLILLRQDGYHRIIQCPSFGKCLSLEDLQTLQSFGVEMTWRILSTSIRDRCYDVTEWLLASGVDVNVAIEDLGNEEIYTPVQEAARQANLPLVEELMKHGANINAPASYDGATALQIASIGGYFGLVRRLLELQADPNALGGKWRGRTALEGSAEHGRLDVVQLLLNSGVETVGSGRGRRGYVRAIRFAQKEGHHAVARLIKSYRPWEEADQRLYDDKNLLHDDTEVSDDGIGGETEDEYGSSEANSEASGVPCEVSRENFEVDDENGDPSTDFGEDEDFQEYHSMVPDDTKEGPAYGIDERVDRPGDIIWREIHKTFSSDLPWLSMWKEE</sequence>
<reference evidence="7" key="1">
    <citation type="journal article" date="2014" name="Genome Announc.">
        <title>Draft genome sequence of Colletotrichum sublineola, a destructive pathogen of cultivated sorghum.</title>
        <authorList>
            <person name="Baroncelli R."/>
            <person name="Sanz-Martin J.M."/>
            <person name="Rech G.E."/>
            <person name="Sukno S.A."/>
            <person name="Thon M.R."/>
        </authorList>
    </citation>
    <scope>NUCLEOTIDE SEQUENCE [LARGE SCALE GENOMIC DNA]</scope>
    <source>
        <strain evidence="7">TX430BB</strain>
    </source>
</reference>
<dbReference type="SMART" id="SM00248">
    <property type="entry name" value="ANK"/>
    <property type="match status" value="8"/>
</dbReference>
<feature type="repeat" description="ANK" evidence="3">
    <location>
        <begin position="551"/>
        <end position="578"/>
    </location>
</feature>
<dbReference type="OrthoDB" id="539213at2759"/>
<name>A0A066XXR3_COLSU</name>
<dbReference type="eggNOG" id="KOG0508">
    <property type="taxonomic scope" value="Eukaryota"/>
</dbReference>
<keyword evidence="1" id="KW-0677">Repeat</keyword>
<dbReference type="EMBL" id="JMSE01000305">
    <property type="protein sequence ID" value="KDN70715.1"/>
    <property type="molecule type" value="Genomic_DNA"/>
</dbReference>
<feature type="repeat" description="ANK" evidence="3">
    <location>
        <begin position="804"/>
        <end position="836"/>
    </location>
</feature>
<dbReference type="InterPro" id="IPR002110">
    <property type="entry name" value="Ankyrin_rpt"/>
</dbReference>
<dbReference type="OMA" id="AIENDHY"/>
<feature type="domain" description="Clr5" evidence="5">
    <location>
        <begin position="12"/>
        <end position="64"/>
    </location>
</feature>
<dbReference type="PROSITE" id="PS50297">
    <property type="entry name" value="ANK_REP_REGION"/>
    <property type="match status" value="4"/>
</dbReference>
<organism evidence="6 7">
    <name type="scientific">Colletotrichum sublineola</name>
    <name type="common">Sorghum anthracnose fungus</name>
    <dbReference type="NCBI Taxonomy" id="1173701"/>
    <lineage>
        <taxon>Eukaryota</taxon>
        <taxon>Fungi</taxon>
        <taxon>Dikarya</taxon>
        <taxon>Ascomycota</taxon>
        <taxon>Pezizomycotina</taxon>
        <taxon>Sordariomycetes</taxon>
        <taxon>Hypocreomycetidae</taxon>
        <taxon>Glomerellales</taxon>
        <taxon>Glomerellaceae</taxon>
        <taxon>Colletotrichum</taxon>
        <taxon>Colletotrichum graminicola species complex</taxon>
    </lineage>
</organism>
<evidence type="ECO:0000256" key="4">
    <source>
        <dbReference type="SAM" id="MobiDB-lite"/>
    </source>
</evidence>
<dbReference type="Pfam" id="PF14420">
    <property type="entry name" value="Clr5"/>
    <property type="match status" value="1"/>
</dbReference>
<feature type="repeat" description="ANK" evidence="3">
    <location>
        <begin position="838"/>
        <end position="870"/>
    </location>
</feature>
<feature type="repeat" description="ANK" evidence="3">
    <location>
        <begin position="873"/>
        <end position="899"/>
    </location>
</feature>
<keyword evidence="2 3" id="KW-0040">ANK repeat</keyword>
<feature type="region of interest" description="Disordered" evidence="4">
    <location>
        <begin position="946"/>
        <end position="982"/>
    </location>
</feature>
<proteinExistence type="predicted"/>
<dbReference type="Proteomes" id="UP000027238">
    <property type="component" value="Unassembled WGS sequence"/>
</dbReference>
<gene>
    <name evidence="6" type="ORF">CSUB01_08312</name>
</gene>
<dbReference type="STRING" id="1173701.A0A066XXR3"/>
<dbReference type="PANTHER" id="PTHR24198:SF165">
    <property type="entry name" value="ANKYRIN REPEAT-CONTAINING PROTEIN-RELATED"/>
    <property type="match status" value="1"/>
</dbReference>
<evidence type="ECO:0000256" key="3">
    <source>
        <dbReference type="PROSITE-ProRule" id="PRU00023"/>
    </source>
</evidence>
<dbReference type="Pfam" id="PF12796">
    <property type="entry name" value="Ank_2"/>
    <property type="match status" value="1"/>
</dbReference>
<evidence type="ECO:0000313" key="7">
    <source>
        <dbReference type="Proteomes" id="UP000027238"/>
    </source>
</evidence>
<dbReference type="SUPFAM" id="SSF48403">
    <property type="entry name" value="Ankyrin repeat"/>
    <property type="match status" value="2"/>
</dbReference>
<evidence type="ECO:0000256" key="1">
    <source>
        <dbReference type="ARBA" id="ARBA00022737"/>
    </source>
</evidence>
<evidence type="ECO:0000313" key="6">
    <source>
        <dbReference type="EMBL" id="KDN70715.1"/>
    </source>
</evidence>
<comment type="caution">
    <text evidence="6">The sequence shown here is derived from an EMBL/GenBank/DDBJ whole genome shotgun (WGS) entry which is preliminary data.</text>
</comment>
<evidence type="ECO:0000259" key="5">
    <source>
        <dbReference type="Pfam" id="PF14420"/>
    </source>
</evidence>
<dbReference type="HOGENOM" id="CLU_294566_0_0_1"/>
<dbReference type="AlphaFoldDB" id="A0A066XXR3"/>